<dbReference type="VEuPathDB" id="FungiDB:PTTG_29760"/>
<name>A0A180G1Y9_PUCT1</name>
<reference evidence="2" key="4">
    <citation type="submission" date="2025-05" db="UniProtKB">
        <authorList>
            <consortium name="EnsemblFungi"/>
        </authorList>
    </citation>
    <scope>IDENTIFICATION</scope>
    <source>
        <strain evidence="2">isolate 1-1 / race 1 (BBBD)</strain>
    </source>
</reference>
<organism evidence="1">
    <name type="scientific">Puccinia triticina (isolate 1-1 / race 1 (BBBD))</name>
    <name type="common">Brown leaf rust fungus</name>
    <dbReference type="NCBI Taxonomy" id="630390"/>
    <lineage>
        <taxon>Eukaryota</taxon>
        <taxon>Fungi</taxon>
        <taxon>Dikarya</taxon>
        <taxon>Basidiomycota</taxon>
        <taxon>Pucciniomycotina</taxon>
        <taxon>Pucciniomycetes</taxon>
        <taxon>Pucciniales</taxon>
        <taxon>Pucciniaceae</taxon>
        <taxon>Puccinia</taxon>
    </lineage>
</organism>
<keyword evidence="3" id="KW-1185">Reference proteome</keyword>
<accession>A0A180G1Y9</accession>
<evidence type="ECO:0000313" key="2">
    <source>
        <dbReference type="EnsemblFungi" id="PTTG_29760-t43_1-p1"/>
    </source>
</evidence>
<reference evidence="1" key="1">
    <citation type="submission" date="2009-11" db="EMBL/GenBank/DDBJ databases">
        <authorList>
            <consortium name="The Broad Institute Genome Sequencing Platform"/>
            <person name="Ward D."/>
            <person name="Feldgarden M."/>
            <person name="Earl A."/>
            <person name="Young S.K."/>
            <person name="Zeng Q."/>
            <person name="Koehrsen M."/>
            <person name="Alvarado L."/>
            <person name="Berlin A."/>
            <person name="Bochicchio J."/>
            <person name="Borenstein D."/>
            <person name="Chapman S.B."/>
            <person name="Chen Z."/>
            <person name="Engels R."/>
            <person name="Freedman E."/>
            <person name="Gellesch M."/>
            <person name="Goldberg J."/>
            <person name="Griggs A."/>
            <person name="Gujja S."/>
            <person name="Heilman E."/>
            <person name="Heiman D."/>
            <person name="Hepburn T."/>
            <person name="Howarth C."/>
            <person name="Jen D."/>
            <person name="Larson L."/>
            <person name="Lewis B."/>
            <person name="Mehta T."/>
            <person name="Park D."/>
            <person name="Pearson M."/>
            <person name="Roberts A."/>
            <person name="Saif S."/>
            <person name="Shea T."/>
            <person name="Shenoy N."/>
            <person name="Sisk P."/>
            <person name="Stolte C."/>
            <person name="Sykes S."/>
            <person name="Thomson T."/>
            <person name="Walk T."/>
            <person name="White J."/>
            <person name="Yandava C."/>
            <person name="Izard J."/>
            <person name="Baranova O.V."/>
            <person name="Blanton J.M."/>
            <person name="Tanner A.C."/>
            <person name="Dewhirst F.E."/>
            <person name="Haas B."/>
            <person name="Nusbaum C."/>
            <person name="Birren B."/>
        </authorList>
    </citation>
    <scope>NUCLEOTIDE SEQUENCE [LARGE SCALE GENOMIC DNA]</scope>
    <source>
        <strain evidence="1">1-1 BBBD Race 1</strain>
    </source>
</reference>
<dbReference type="Proteomes" id="UP000005240">
    <property type="component" value="Unassembled WGS sequence"/>
</dbReference>
<reference evidence="1" key="2">
    <citation type="submission" date="2016-05" db="EMBL/GenBank/DDBJ databases">
        <title>Comparative analysis highlights variable genome content of wheat rusts and divergence of the mating loci.</title>
        <authorList>
            <person name="Cuomo C.A."/>
            <person name="Bakkeren G."/>
            <person name="Szabo L."/>
            <person name="Khalil H."/>
            <person name="Joly D."/>
            <person name="Goldberg J."/>
            <person name="Young S."/>
            <person name="Zeng Q."/>
            <person name="Fellers J."/>
        </authorList>
    </citation>
    <scope>NUCLEOTIDE SEQUENCE [LARGE SCALE GENOMIC DNA]</scope>
    <source>
        <strain evidence="1">1-1 BBBD Race 1</strain>
    </source>
</reference>
<dbReference type="OrthoDB" id="2155785at2759"/>
<dbReference type="PANTHER" id="PTHR31912:SF34">
    <property type="entry name" value="NOTOCHORD-RELATED PROTEIN"/>
    <property type="match status" value="1"/>
</dbReference>
<evidence type="ECO:0000313" key="1">
    <source>
        <dbReference type="EMBL" id="OAV86715.1"/>
    </source>
</evidence>
<protein>
    <submittedName>
        <fullName evidence="1 2">Uncharacterized protein</fullName>
    </submittedName>
</protein>
<dbReference type="AlphaFoldDB" id="A0A180G1Y9"/>
<evidence type="ECO:0000313" key="3">
    <source>
        <dbReference type="Proteomes" id="UP000005240"/>
    </source>
</evidence>
<reference evidence="2 3" key="3">
    <citation type="journal article" date="2017" name="G3 (Bethesda)">
        <title>Comparative analysis highlights variable genome content of wheat rusts and divergence of the mating loci.</title>
        <authorList>
            <person name="Cuomo C.A."/>
            <person name="Bakkeren G."/>
            <person name="Khalil H.B."/>
            <person name="Panwar V."/>
            <person name="Joly D."/>
            <person name="Linning R."/>
            <person name="Sakthikumar S."/>
            <person name="Song X."/>
            <person name="Adiconis X."/>
            <person name="Fan L."/>
            <person name="Goldberg J.M."/>
            <person name="Levin J.Z."/>
            <person name="Young S."/>
            <person name="Zeng Q."/>
            <person name="Anikster Y."/>
            <person name="Bruce M."/>
            <person name="Wang M."/>
            <person name="Yin C."/>
            <person name="McCallum B."/>
            <person name="Szabo L.J."/>
            <person name="Hulbert S."/>
            <person name="Chen X."/>
            <person name="Fellers J.P."/>
        </authorList>
    </citation>
    <scope>NUCLEOTIDE SEQUENCE</scope>
    <source>
        <strain evidence="2">isolate 1-1 / race 1 (BBBD)</strain>
        <strain evidence="3">Isolate 1-1 / race 1 (BBBD)</strain>
    </source>
</reference>
<dbReference type="PANTHER" id="PTHR31912">
    <property type="entry name" value="IP13529P"/>
    <property type="match status" value="1"/>
</dbReference>
<dbReference type="EMBL" id="ADAS02000868">
    <property type="protein sequence ID" value="OAV86715.1"/>
    <property type="molecule type" value="Genomic_DNA"/>
</dbReference>
<proteinExistence type="predicted"/>
<gene>
    <name evidence="1" type="ORF">PTTG_29760</name>
</gene>
<dbReference type="EnsemblFungi" id="PTTG_29760-t43_1">
    <property type="protein sequence ID" value="PTTG_29760-t43_1-p1"/>
    <property type="gene ID" value="PTTG_29760"/>
</dbReference>
<dbReference type="STRING" id="630390.A0A180G1Y9"/>
<sequence>MQTPVVENHVNVINDDDDVGFASESSGVHPPPTDHSEEFISLEVFGDHLGAITSEIEHPPQSKDQKKEDWSPFHKQEEFIACLILGFLHHIISRVAYIHIRTVLKTKQLVLPYWDAARRTKDRLRKDLNFITKQSISVWDNKVFHISVKGILANEMLNPYVTRHLEYYPHDPCGDPIDSLYQSFKWREDLPRDVRVQMVYKNFKKQVKHFYIYEPTRLISGQVVIPTFFYKAQGKLYAKCCVPEYETNKSGKGFKLIIPKDIKFSDSKQQVVDIMEFDEMYSEIKMENQSYLKAELNYSLSLTWISYLTNYMFIEENDNHKLTSIELPNPWRAKAKGCIIRHFPINLYADDTSGNCSKQWNKHISYYFTLSGLHPHWSNQEYNCHVVSMSNVASCLELADPILEEINEISNNGHFAYDSEINQKVLIMSIVLVALGDSPMHAEMTSTPMPANANSPCRMCQLSVAKKEDKSLVGYVKDFLRLTTGGIVPPPPRKWEDTISNMKKFWDESKNEAKTKYDDKTKENGLKDNINVEFVEQYHQRNKPGQKESIDALENAGSEQLFNRFYTLKGFDGGKDTPVEILHVLQLGLIQYLLRDFMEGLTEGDKRTVEANWQAFNKDSLNISSLRAVFMVNHYKSFIGKHMKIVIQAAPFVFFPLMNR</sequence>